<protein>
    <submittedName>
        <fullName evidence="2">Uncharacterized protein</fullName>
    </submittedName>
</protein>
<organism evidence="2 3">
    <name type="scientific">Candidatus Falkowbacteria bacterium RIFOXYA2_FULL_47_19</name>
    <dbReference type="NCBI Taxonomy" id="1797994"/>
    <lineage>
        <taxon>Bacteria</taxon>
        <taxon>Candidatus Falkowiibacteriota</taxon>
    </lineage>
</organism>
<evidence type="ECO:0000313" key="2">
    <source>
        <dbReference type="EMBL" id="OGF28209.1"/>
    </source>
</evidence>
<accession>A0A1F5SNI0</accession>
<keyword evidence="1" id="KW-0472">Membrane</keyword>
<dbReference type="AlphaFoldDB" id="A0A1F5SNI0"/>
<dbReference type="EMBL" id="MFGB01000001">
    <property type="protein sequence ID" value="OGF28209.1"/>
    <property type="molecule type" value="Genomic_DNA"/>
</dbReference>
<name>A0A1F5SNI0_9BACT</name>
<reference evidence="2 3" key="1">
    <citation type="journal article" date="2016" name="Nat. Commun.">
        <title>Thousands of microbial genomes shed light on interconnected biogeochemical processes in an aquifer system.</title>
        <authorList>
            <person name="Anantharaman K."/>
            <person name="Brown C.T."/>
            <person name="Hug L.A."/>
            <person name="Sharon I."/>
            <person name="Castelle C.J."/>
            <person name="Probst A.J."/>
            <person name="Thomas B.C."/>
            <person name="Singh A."/>
            <person name="Wilkins M.J."/>
            <person name="Karaoz U."/>
            <person name="Brodie E.L."/>
            <person name="Williams K.H."/>
            <person name="Hubbard S.S."/>
            <person name="Banfield J.F."/>
        </authorList>
    </citation>
    <scope>NUCLEOTIDE SEQUENCE [LARGE SCALE GENOMIC DNA]</scope>
</reference>
<proteinExistence type="predicted"/>
<keyword evidence="1" id="KW-1133">Transmembrane helix</keyword>
<comment type="caution">
    <text evidence="2">The sequence shown here is derived from an EMBL/GenBank/DDBJ whole genome shotgun (WGS) entry which is preliminary data.</text>
</comment>
<sequence length="210" mass="24657">MNMSLVLENYHYIIYGAVFLLFSYFFVNFVFDLLLRGFSPFLPSRPWVTDQILSELKLPEDNPVIIALSSGRSGFFHALEKKYQKRVTLIGVEMKIFPYIVAKVQSWIRLSGIKVIKSPIHRVNVKEARLIYCHLYPPDMAGLGKKFKFECRPGTVIVSTGFNIPFLTPKKTIDLPDRKGRFDIFSRNQNLFQRKNRKFKKEKRAYFYEI</sequence>
<gene>
    <name evidence="2" type="ORF">A2227_05450</name>
</gene>
<evidence type="ECO:0000313" key="3">
    <source>
        <dbReference type="Proteomes" id="UP000178367"/>
    </source>
</evidence>
<keyword evidence="1" id="KW-0812">Transmembrane</keyword>
<evidence type="ECO:0000256" key="1">
    <source>
        <dbReference type="SAM" id="Phobius"/>
    </source>
</evidence>
<dbReference type="Gene3D" id="3.40.50.150">
    <property type="entry name" value="Vaccinia Virus protein VP39"/>
    <property type="match status" value="1"/>
</dbReference>
<dbReference type="InterPro" id="IPR029063">
    <property type="entry name" value="SAM-dependent_MTases_sf"/>
</dbReference>
<feature type="transmembrane region" description="Helical" evidence="1">
    <location>
        <begin position="12"/>
        <end position="35"/>
    </location>
</feature>
<dbReference type="STRING" id="1797994.A2227_05450"/>
<dbReference type="Proteomes" id="UP000178367">
    <property type="component" value="Unassembled WGS sequence"/>
</dbReference>